<evidence type="ECO:0000256" key="7">
    <source>
        <dbReference type="ARBA" id="ARBA00023170"/>
    </source>
</evidence>
<reference evidence="11" key="1">
    <citation type="submission" date="2021-02" db="EMBL/GenBank/DDBJ databases">
        <authorList>
            <person name="Nowell W R."/>
        </authorList>
    </citation>
    <scope>NUCLEOTIDE SEQUENCE</scope>
</reference>
<evidence type="ECO:0000256" key="8">
    <source>
        <dbReference type="ARBA" id="ARBA00023224"/>
    </source>
</evidence>
<keyword evidence="12" id="KW-1185">Reference proteome</keyword>
<dbReference type="PROSITE" id="PS50262">
    <property type="entry name" value="G_PROTEIN_RECEP_F1_2"/>
    <property type="match status" value="1"/>
</dbReference>
<feature type="transmembrane region" description="Helical" evidence="9">
    <location>
        <begin position="221"/>
        <end position="245"/>
    </location>
</feature>
<organism evidence="11 12">
    <name type="scientific">Adineta ricciae</name>
    <name type="common">Rotifer</name>
    <dbReference type="NCBI Taxonomy" id="249248"/>
    <lineage>
        <taxon>Eukaryota</taxon>
        <taxon>Metazoa</taxon>
        <taxon>Spiralia</taxon>
        <taxon>Gnathifera</taxon>
        <taxon>Rotifera</taxon>
        <taxon>Eurotatoria</taxon>
        <taxon>Bdelloidea</taxon>
        <taxon>Adinetida</taxon>
        <taxon>Adinetidae</taxon>
        <taxon>Adineta</taxon>
    </lineage>
</organism>
<evidence type="ECO:0000313" key="12">
    <source>
        <dbReference type="Proteomes" id="UP000663828"/>
    </source>
</evidence>
<dbReference type="GO" id="GO:0005886">
    <property type="term" value="C:plasma membrane"/>
    <property type="evidence" value="ECO:0007669"/>
    <property type="project" value="UniProtKB-SubCell"/>
</dbReference>
<feature type="transmembrane region" description="Helical" evidence="9">
    <location>
        <begin position="174"/>
        <end position="200"/>
    </location>
</feature>
<dbReference type="PANTHER" id="PTHR24228:SF59">
    <property type="entry name" value="NEUROPEPTIDE RECEPTOR 15"/>
    <property type="match status" value="1"/>
</dbReference>
<dbReference type="Gene3D" id="1.20.1070.10">
    <property type="entry name" value="Rhodopsin 7-helix transmembrane proteins"/>
    <property type="match status" value="1"/>
</dbReference>
<feature type="domain" description="G-protein coupled receptors family 1 profile" evidence="10">
    <location>
        <begin position="35"/>
        <end position="244"/>
    </location>
</feature>
<dbReference type="SUPFAM" id="SSF81321">
    <property type="entry name" value="Family A G protein-coupled receptor-like"/>
    <property type="match status" value="1"/>
</dbReference>
<feature type="transmembrane region" description="Helical" evidence="9">
    <location>
        <begin position="17"/>
        <end position="40"/>
    </location>
</feature>
<evidence type="ECO:0000256" key="4">
    <source>
        <dbReference type="ARBA" id="ARBA00022989"/>
    </source>
</evidence>
<evidence type="ECO:0000256" key="1">
    <source>
        <dbReference type="ARBA" id="ARBA00004651"/>
    </source>
</evidence>
<dbReference type="Pfam" id="PF00001">
    <property type="entry name" value="7tm_1"/>
    <property type="match status" value="1"/>
</dbReference>
<feature type="transmembrane region" description="Helical" evidence="9">
    <location>
        <begin position="251"/>
        <end position="272"/>
    </location>
</feature>
<evidence type="ECO:0000256" key="2">
    <source>
        <dbReference type="ARBA" id="ARBA00022475"/>
    </source>
</evidence>
<proteinExistence type="predicted"/>
<keyword evidence="3 9" id="KW-0812">Transmembrane</keyword>
<accession>A0A815YD24</accession>
<evidence type="ECO:0000256" key="5">
    <source>
        <dbReference type="ARBA" id="ARBA00023040"/>
    </source>
</evidence>
<comment type="caution">
    <text evidence="11">The sequence shown here is derived from an EMBL/GenBank/DDBJ whole genome shotgun (WGS) entry which is preliminary data.</text>
</comment>
<comment type="subcellular location">
    <subcellularLocation>
        <location evidence="1">Cell membrane</location>
        <topology evidence="1">Multi-pass membrane protein</topology>
    </subcellularLocation>
</comment>
<evidence type="ECO:0000256" key="9">
    <source>
        <dbReference type="SAM" id="Phobius"/>
    </source>
</evidence>
<dbReference type="GO" id="GO:0004930">
    <property type="term" value="F:G protein-coupled receptor activity"/>
    <property type="evidence" value="ECO:0007669"/>
    <property type="project" value="UniProtKB-KW"/>
</dbReference>
<dbReference type="Proteomes" id="UP000663828">
    <property type="component" value="Unassembled WGS sequence"/>
</dbReference>
<evidence type="ECO:0000259" key="10">
    <source>
        <dbReference type="PROSITE" id="PS50262"/>
    </source>
</evidence>
<feature type="transmembrane region" description="Helical" evidence="9">
    <location>
        <begin position="135"/>
        <end position="154"/>
    </location>
</feature>
<keyword evidence="2" id="KW-1003">Cell membrane</keyword>
<keyword evidence="5" id="KW-0297">G-protein coupled receptor</keyword>
<keyword evidence="6 9" id="KW-0472">Membrane</keyword>
<dbReference type="AlphaFoldDB" id="A0A815YD24"/>
<dbReference type="EMBL" id="CAJNOR010005596">
    <property type="protein sequence ID" value="CAF1569155.1"/>
    <property type="molecule type" value="Genomic_DNA"/>
</dbReference>
<dbReference type="InterPro" id="IPR017452">
    <property type="entry name" value="GPCR_Rhodpsn_7TM"/>
</dbReference>
<dbReference type="CDD" id="cd00637">
    <property type="entry name" value="7tm_classA_rhodopsin-like"/>
    <property type="match status" value="1"/>
</dbReference>
<keyword evidence="7" id="KW-0675">Receptor</keyword>
<sequence>MNQTQVNTDVIATIEDYYLVALLSSVFCVCGIIISTYIVILIHRAKPRLRTVHRLLVSNTCFASIFYSVITMINYIVFIFAQWETSNTGCKWRAYLAYVGIAGVLHSYMIQAISRICSCVFSTTHRWLTTTKTHFCLIAVQWLIVFVITLSTLITHDVRYRPQKLCFIPIEKTLHVVCAIFAYYTIPLATTIVIYVFIFCRMKKTIKINNTYQRVKRDLEALRNIIFLIGIYIASGLPSIIYFFSPSKYPYLINLVTQSLAVTLATSATVLLDREICRLITTSLCRTTFVVPFNNPHSIISKGQAYCH</sequence>
<feature type="transmembrane region" description="Helical" evidence="9">
    <location>
        <begin position="61"/>
        <end position="83"/>
    </location>
</feature>
<evidence type="ECO:0000313" key="11">
    <source>
        <dbReference type="EMBL" id="CAF1569155.1"/>
    </source>
</evidence>
<dbReference type="PANTHER" id="PTHR24228">
    <property type="entry name" value="B2 BRADYKININ RECEPTOR/ANGIOTENSIN II RECEPTOR"/>
    <property type="match status" value="1"/>
</dbReference>
<evidence type="ECO:0000256" key="3">
    <source>
        <dbReference type="ARBA" id="ARBA00022692"/>
    </source>
</evidence>
<gene>
    <name evidence="11" type="ORF">XAT740_LOCUS44309</name>
</gene>
<evidence type="ECO:0000256" key="6">
    <source>
        <dbReference type="ARBA" id="ARBA00023136"/>
    </source>
</evidence>
<keyword evidence="8" id="KW-0807">Transducer</keyword>
<feature type="transmembrane region" description="Helical" evidence="9">
    <location>
        <begin position="95"/>
        <end position="114"/>
    </location>
</feature>
<dbReference type="InterPro" id="IPR000276">
    <property type="entry name" value="GPCR_Rhodpsn"/>
</dbReference>
<name>A0A815YD24_ADIRI</name>
<protein>
    <recommendedName>
        <fullName evidence="10">G-protein coupled receptors family 1 profile domain-containing protein</fullName>
    </recommendedName>
</protein>
<keyword evidence="4 9" id="KW-1133">Transmembrane helix</keyword>